<gene>
    <name evidence="2" type="ORF">GCM10010470_37530</name>
</gene>
<dbReference type="RefSeq" id="WP_344681458.1">
    <property type="nucleotide sequence ID" value="NZ_BAAAUX010000015.1"/>
</dbReference>
<dbReference type="Proteomes" id="UP001500979">
    <property type="component" value="Unassembled WGS sequence"/>
</dbReference>
<name>A0ABN3VG48_9PSEU</name>
<dbReference type="PROSITE" id="PS51674">
    <property type="entry name" value="4FE4S_WBL"/>
    <property type="match status" value="1"/>
</dbReference>
<proteinExistence type="predicted"/>
<dbReference type="Pfam" id="PF02467">
    <property type="entry name" value="Whib"/>
    <property type="match status" value="1"/>
</dbReference>
<comment type="caution">
    <text evidence="2">The sequence shown here is derived from an EMBL/GenBank/DDBJ whole genome shotgun (WGS) entry which is preliminary data.</text>
</comment>
<accession>A0ABN3VG48</accession>
<evidence type="ECO:0000259" key="1">
    <source>
        <dbReference type="PROSITE" id="PS51674"/>
    </source>
</evidence>
<feature type="domain" description="4Fe-4S Wbl-type" evidence="1">
    <location>
        <begin position="10"/>
        <end position="78"/>
    </location>
</feature>
<reference evidence="2 3" key="1">
    <citation type="journal article" date="2019" name="Int. J. Syst. Evol. Microbiol.">
        <title>The Global Catalogue of Microorganisms (GCM) 10K type strain sequencing project: providing services to taxonomists for standard genome sequencing and annotation.</title>
        <authorList>
            <consortium name="The Broad Institute Genomics Platform"/>
            <consortium name="The Broad Institute Genome Sequencing Center for Infectious Disease"/>
            <person name="Wu L."/>
            <person name="Ma J."/>
        </authorList>
    </citation>
    <scope>NUCLEOTIDE SEQUENCE [LARGE SCALE GENOMIC DNA]</scope>
    <source>
        <strain evidence="2 3">JCM 9383</strain>
    </source>
</reference>
<dbReference type="InterPro" id="IPR034768">
    <property type="entry name" value="4FE4S_WBL"/>
</dbReference>
<evidence type="ECO:0000313" key="3">
    <source>
        <dbReference type="Proteomes" id="UP001500979"/>
    </source>
</evidence>
<evidence type="ECO:0000313" key="2">
    <source>
        <dbReference type="EMBL" id="GAA2798848.1"/>
    </source>
</evidence>
<organism evidence="2 3">
    <name type="scientific">Saccharopolyspora taberi</name>
    <dbReference type="NCBI Taxonomy" id="60895"/>
    <lineage>
        <taxon>Bacteria</taxon>
        <taxon>Bacillati</taxon>
        <taxon>Actinomycetota</taxon>
        <taxon>Actinomycetes</taxon>
        <taxon>Pseudonocardiales</taxon>
        <taxon>Pseudonocardiaceae</taxon>
        <taxon>Saccharopolyspora</taxon>
    </lineage>
</organism>
<keyword evidence="3" id="KW-1185">Reference proteome</keyword>
<dbReference type="EMBL" id="BAAAUX010000015">
    <property type="protein sequence ID" value="GAA2798848.1"/>
    <property type="molecule type" value="Genomic_DNA"/>
</dbReference>
<protein>
    <recommendedName>
        <fullName evidence="1">4Fe-4S Wbl-type domain-containing protein</fullName>
    </recommendedName>
</protein>
<sequence length="120" mass="13713">MSTHWEDRAACAGTMLELWFGPEDYDEPKDQTRWRHRRATEFCATCPVRTDCLAAELIRPLSEQHGIRGGLTPRARERLLARWRAAGLVPEHCPPEDVDLVRRLLTESDLVPATRYCPGS</sequence>